<feature type="active site" description="Charge relay system" evidence="5">
    <location>
        <position position="193"/>
    </location>
</feature>
<evidence type="ECO:0000256" key="4">
    <source>
        <dbReference type="ARBA" id="ARBA00022825"/>
    </source>
</evidence>
<dbReference type="PROSITE" id="PS51892">
    <property type="entry name" value="SUBTILASE"/>
    <property type="match status" value="1"/>
</dbReference>
<evidence type="ECO:0000259" key="7">
    <source>
        <dbReference type="Pfam" id="PF00082"/>
    </source>
</evidence>
<dbReference type="InterPro" id="IPR000209">
    <property type="entry name" value="Peptidase_S8/S53_dom"/>
</dbReference>
<organism evidence="8 9">
    <name type="scientific">Couchioplanes caeruleus subsp. caeruleus</name>
    <dbReference type="NCBI Taxonomy" id="56427"/>
    <lineage>
        <taxon>Bacteria</taxon>
        <taxon>Bacillati</taxon>
        <taxon>Actinomycetota</taxon>
        <taxon>Actinomycetes</taxon>
        <taxon>Micromonosporales</taxon>
        <taxon>Micromonosporaceae</taxon>
        <taxon>Couchioplanes</taxon>
    </lineage>
</organism>
<dbReference type="GO" id="GO:0005975">
    <property type="term" value="P:carbohydrate metabolic process"/>
    <property type="evidence" value="ECO:0007669"/>
    <property type="project" value="UniProtKB-ARBA"/>
</dbReference>
<reference evidence="8 9" key="1">
    <citation type="submission" date="2016-09" db="EMBL/GenBank/DDBJ databases">
        <title>Couchioplanes caeruleus draft genome sequence.</title>
        <authorList>
            <person name="Sheehan J."/>
            <person name="Caffrey P."/>
        </authorList>
    </citation>
    <scope>NUCLEOTIDE SEQUENCE [LARGE SCALE GENOMIC DNA]</scope>
    <source>
        <strain evidence="8 9">DSM 43634</strain>
    </source>
</reference>
<dbReference type="Pfam" id="PF17957">
    <property type="entry name" value="Big_7"/>
    <property type="match status" value="2"/>
</dbReference>
<dbReference type="InterPro" id="IPR037045">
    <property type="entry name" value="S8pro/Inhibitor_I9_sf"/>
</dbReference>
<keyword evidence="2 5" id="KW-0645">Protease</keyword>
<feature type="signal peptide" evidence="6">
    <location>
        <begin position="1"/>
        <end position="30"/>
    </location>
</feature>
<evidence type="ECO:0000256" key="2">
    <source>
        <dbReference type="ARBA" id="ARBA00022670"/>
    </source>
</evidence>
<dbReference type="RefSeq" id="WP_071806580.1">
    <property type="nucleotide sequence ID" value="NZ_MEIA01000194.1"/>
</dbReference>
<feature type="active site" description="Charge relay system" evidence="5">
    <location>
        <position position="357"/>
    </location>
</feature>
<dbReference type="Proteomes" id="UP000182486">
    <property type="component" value="Unassembled WGS sequence"/>
</dbReference>
<keyword evidence="3 5" id="KW-0378">Hydrolase</keyword>
<dbReference type="Gene3D" id="3.30.70.80">
    <property type="entry name" value="Peptidase S8 propeptide/proteinase inhibitor I9"/>
    <property type="match status" value="1"/>
</dbReference>
<proteinExistence type="inferred from homology"/>
<keyword evidence="9" id="KW-1185">Reference proteome</keyword>
<evidence type="ECO:0000256" key="5">
    <source>
        <dbReference type="PROSITE-ProRule" id="PRU01240"/>
    </source>
</evidence>
<feature type="domain" description="Peptidase S8/S53" evidence="7">
    <location>
        <begin position="152"/>
        <end position="397"/>
    </location>
</feature>
<dbReference type="InterPro" id="IPR013783">
    <property type="entry name" value="Ig-like_fold"/>
</dbReference>
<comment type="similarity">
    <text evidence="1 5">Belongs to the peptidase S8 family.</text>
</comment>
<dbReference type="Pfam" id="PF00082">
    <property type="entry name" value="Peptidase_S8"/>
    <property type="match status" value="1"/>
</dbReference>
<dbReference type="PRINTS" id="PR00723">
    <property type="entry name" value="SUBTILISIN"/>
</dbReference>
<dbReference type="InterPro" id="IPR036852">
    <property type="entry name" value="Peptidase_S8/S53_dom_sf"/>
</dbReference>
<dbReference type="GO" id="GO:0006508">
    <property type="term" value="P:proteolysis"/>
    <property type="evidence" value="ECO:0007669"/>
    <property type="project" value="UniProtKB-KW"/>
</dbReference>
<dbReference type="PANTHER" id="PTHR43806">
    <property type="entry name" value="PEPTIDASE S8"/>
    <property type="match status" value="1"/>
</dbReference>
<dbReference type="PROSITE" id="PS00138">
    <property type="entry name" value="SUBTILASE_SER"/>
    <property type="match status" value="1"/>
</dbReference>
<keyword evidence="4 5" id="KW-0720">Serine protease</keyword>
<dbReference type="AlphaFoldDB" id="A0A1K0G6E7"/>
<gene>
    <name evidence="8" type="ORF">BG844_18475</name>
</gene>
<dbReference type="Gene3D" id="3.40.50.200">
    <property type="entry name" value="Peptidase S8/S53 domain"/>
    <property type="match status" value="1"/>
</dbReference>
<evidence type="ECO:0000256" key="1">
    <source>
        <dbReference type="ARBA" id="ARBA00011073"/>
    </source>
</evidence>
<protein>
    <recommendedName>
        <fullName evidence="7">Peptidase S8/S53 domain-containing protein</fullName>
    </recommendedName>
</protein>
<sequence length="596" mass="62386">MKLVSRRVVVGALSTAVVAAMAGVTTWALAEETPEGPVRLVVGMKRNADTAAPMRTASAMGVRAMDTAGPAEEAMTALRARTVEVSAARRARVVEALKKDPNVAYVEVDHVRKAFDVTPDDPMYTTLDADGVRLQSEVDQVRLPAAWETTTGSAVKIAVLDSGVTKTGDLANALVGGYNYVGNNTNTTDDAGHGTTVASLIAGRGNNGAGMAGGCWSCTIMPVKVLDRNGMGHDSTVAKGIVYATNAGAKIINLSLGGTQSSKVLADAVAYANVKGVLVVAAAGNDGRSSRLRNVKQYPAAYPDVVAVGATARNSQTRADFSSFNKPGDDWVDIAAPGDVVGMDRFGDYHTGQQGTSFAAPMVAGVAGLIKSAHPSYTGWSLQRALLRSARPIGGNGWVKHGMLDAAKALTITTDATPPTIAGVTPAQNARVRGKIMIKTSGAADAFSGIRNVVLYADGRYKGQDNIAPYELPYDTAGRNGKVALQIRVFDKAGNRTDVERSVIADNTAPKLRITSGPAHNARVSGTVRLSATASDAGGVRRVEMLINGKVRQTDTASPYKFSFKASSYRSGMKVQIRAVDTAGNVKAEKARTYKR</sequence>
<dbReference type="Gene3D" id="2.60.40.10">
    <property type="entry name" value="Immunoglobulins"/>
    <property type="match status" value="2"/>
</dbReference>
<dbReference type="PROSITE" id="PS00137">
    <property type="entry name" value="SUBTILASE_HIS"/>
    <property type="match status" value="1"/>
</dbReference>
<dbReference type="InterPro" id="IPR023828">
    <property type="entry name" value="Peptidase_S8_Ser-AS"/>
</dbReference>
<evidence type="ECO:0000256" key="6">
    <source>
        <dbReference type="SAM" id="SignalP"/>
    </source>
</evidence>
<accession>A0A1K0G6E7</accession>
<dbReference type="InterPro" id="IPR022398">
    <property type="entry name" value="Peptidase_S8_His-AS"/>
</dbReference>
<evidence type="ECO:0000256" key="3">
    <source>
        <dbReference type="ARBA" id="ARBA00022801"/>
    </source>
</evidence>
<feature type="chain" id="PRO_5009664162" description="Peptidase S8/S53 domain-containing protein" evidence="6">
    <location>
        <begin position="31"/>
        <end position="596"/>
    </location>
</feature>
<dbReference type="SUPFAM" id="SSF52743">
    <property type="entry name" value="Subtilisin-like"/>
    <property type="match status" value="1"/>
</dbReference>
<evidence type="ECO:0000313" key="9">
    <source>
        <dbReference type="Proteomes" id="UP000182486"/>
    </source>
</evidence>
<name>A0A1K0G6E7_9ACTN</name>
<feature type="active site" description="Charge relay system" evidence="5">
    <location>
        <position position="161"/>
    </location>
</feature>
<dbReference type="InterPro" id="IPR050131">
    <property type="entry name" value="Peptidase_S8_subtilisin-like"/>
</dbReference>
<dbReference type="PANTHER" id="PTHR43806:SF11">
    <property type="entry name" value="CEREVISIN-RELATED"/>
    <property type="match status" value="1"/>
</dbReference>
<dbReference type="EMBL" id="MEIA01000194">
    <property type="protein sequence ID" value="OJF12842.1"/>
    <property type="molecule type" value="Genomic_DNA"/>
</dbReference>
<dbReference type="GO" id="GO:0004252">
    <property type="term" value="F:serine-type endopeptidase activity"/>
    <property type="evidence" value="ECO:0007669"/>
    <property type="project" value="UniProtKB-UniRule"/>
</dbReference>
<evidence type="ECO:0000313" key="8">
    <source>
        <dbReference type="EMBL" id="OJF12842.1"/>
    </source>
</evidence>
<keyword evidence="6" id="KW-0732">Signal</keyword>
<dbReference type="InterPro" id="IPR015500">
    <property type="entry name" value="Peptidase_S8_subtilisin-rel"/>
</dbReference>
<comment type="caution">
    <text evidence="8">The sequence shown here is derived from an EMBL/GenBank/DDBJ whole genome shotgun (WGS) entry which is preliminary data.</text>
</comment>